<organism evidence="8 9">
    <name type="scientific">Spirosoma taeanense</name>
    <dbReference type="NCBI Taxonomy" id="2735870"/>
    <lineage>
        <taxon>Bacteria</taxon>
        <taxon>Pseudomonadati</taxon>
        <taxon>Bacteroidota</taxon>
        <taxon>Cytophagia</taxon>
        <taxon>Cytophagales</taxon>
        <taxon>Cytophagaceae</taxon>
        <taxon>Spirosoma</taxon>
    </lineage>
</organism>
<keyword evidence="2" id="KW-0645">Protease</keyword>
<dbReference type="GO" id="GO:0005615">
    <property type="term" value="C:extracellular space"/>
    <property type="evidence" value="ECO:0007669"/>
    <property type="project" value="TreeGrafter"/>
</dbReference>
<dbReference type="PROSITE" id="PS00136">
    <property type="entry name" value="SUBTILASE_ASP"/>
    <property type="match status" value="1"/>
</dbReference>
<proteinExistence type="inferred from homology"/>
<name>A0A6M5YDY0_9BACT</name>
<dbReference type="GO" id="GO:0006508">
    <property type="term" value="P:proteolysis"/>
    <property type="evidence" value="ECO:0007669"/>
    <property type="project" value="UniProtKB-KW"/>
</dbReference>
<evidence type="ECO:0000256" key="4">
    <source>
        <dbReference type="ARBA" id="ARBA00022825"/>
    </source>
</evidence>
<evidence type="ECO:0000256" key="3">
    <source>
        <dbReference type="ARBA" id="ARBA00022801"/>
    </source>
</evidence>
<keyword evidence="4" id="KW-0720">Serine protease</keyword>
<dbReference type="PROSITE" id="PS51892">
    <property type="entry name" value="SUBTILASE"/>
    <property type="match status" value="1"/>
</dbReference>
<dbReference type="Proteomes" id="UP000502756">
    <property type="component" value="Chromosome"/>
</dbReference>
<evidence type="ECO:0000259" key="6">
    <source>
        <dbReference type="Pfam" id="PF00082"/>
    </source>
</evidence>
<dbReference type="InterPro" id="IPR015500">
    <property type="entry name" value="Peptidase_S8_subtilisin-rel"/>
</dbReference>
<dbReference type="InterPro" id="IPR022398">
    <property type="entry name" value="Peptidase_S8_His-AS"/>
</dbReference>
<dbReference type="GO" id="GO:0004252">
    <property type="term" value="F:serine-type endopeptidase activity"/>
    <property type="evidence" value="ECO:0007669"/>
    <property type="project" value="InterPro"/>
</dbReference>
<comment type="caution">
    <text evidence="5">Lacks conserved residue(s) required for the propagation of feature annotation.</text>
</comment>
<dbReference type="Gene3D" id="3.40.50.200">
    <property type="entry name" value="Peptidase S8/S53 domain"/>
    <property type="match status" value="1"/>
</dbReference>
<dbReference type="PANTHER" id="PTHR43806">
    <property type="entry name" value="PEPTIDASE S8"/>
    <property type="match status" value="1"/>
</dbReference>
<dbReference type="Gene3D" id="3.30.70.80">
    <property type="entry name" value="Peptidase S8 propeptide/proteinase inhibitor I9"/>
    <property type="match status" value="1"/>
</dbReference>
<evidence type="ECO:0000256" key="5">
    <source>
        <dbReference type="PROSITE-ProRule" id="PRU01240"/>
    </source>
</evidence>
<dbReference type="PROSITE" id="PS00137">
    <property type="entry name" value="SUBTILASE_HIS"/>
    <property type="match status" value="1"/>
</dbReference>
<dbReference type="AlphaFoldDB" id="A0A6M5YDY0"/>
<reference evidence="8 9" key="1">
    <citation type="submission" date="2020-05" db="EMBL/GenBank/DDBJ databases">
        <title>Genome sequencing of Spirosoma sp. TS118.</title>
        <authorList>
            <person name="Lee J.-H."/>
            <person name="Jeong S."/>
            <person name="Zhao L."/>
            <person name="Jung J.-H."/>
            <person name="Kim M.-K."/>
            <person name="Lim S."/>
        </authorList>
    </citation>
    <scope>NUCLEOTIDE SEQUENCE [LARGE SCALE GENOMIC DNA]</scope>
    <source>
        <strain evidence="8 9">TS118</strain>
    </source>
</reference>
<dbReference type="EMBL" id="CP053435">
    <property type="protein sequence ID" value="QJW91503.1"/>
    <property type="molecule type" value="Genomic_DNA"/>
</dbReference>
<dbReference type="InterPro" id="IPR050131">
    <property type="entry name" value="Peptidase_S8_subtilisin-like"/>
</dbReference>
<dbReference type="PRINTS" id="PR00723">
    <property type="entry name" value="SUBTILISIN"/>
</dbReference>
<sequence>MLSLQSCQPVGETVTGSGRQGATNPYIVVLKVDPLSGLSAASPYAKRQQFMRQYAEQMMSRFNIDRNQLGHVYGSCLRGFVAQLTEAQVSFLRQYPDIASIEADQIGSTSVEEAVAGDDMHITAGQEVPWGIKYVGGFIDYTGSNAAYIVDTGIDLTHPDLNVDASRGYNALTTGTGAKSLADNHDHGTHVSGTIAAKNNSIGVVGVAAGAPVIPIKVTEKPENMQVSNVIAGLDFVMANARPGDVINISLGAKASDALDAAVMNLTNRGDLFIAMSAGNTTTNNFDANNISPARINAPNLYSLSAHDSKGVFASVSCSGNPPIDFAGPGVSIKSTVRGGKYTYFSKGTTMATAHASGILLANKGVIYGKGTVTADRDSIPDIKMSRVP</sequence>
<dbReference type="SUPFAM" id="SSF54897">
    <property type="entry name" value="Protease propeptides/inhibitors"/>
    <property type="match status" value="1"/>
</dbReference>
<keyword evidence="9" id="KW-1185">Reference proteome</keyword>
<evidence type="ECO:0000256" key="1">
    <source>
        <dbReference type="ARBA" id="ARBA00011073"/>
    </source>
</evidence>
<dbReference type="SUPFAM" id="SSF52743">
    <property type="entry name" value="Subtilisin-like"/>
    <property type="match status" value="1"/>
</dbReference>
<evidence type="ECO:0000313" key="8">
    <source>
        <dbReference type="EMBL" id="QJW91503.1"/>
    </source>
</evidence>
<feature type="domain" description="Peptidase S8/S53" evidence="6">
    <location>
        <begin position="149"/>
        <end position="360"/>
    </location>
</feature>
<protein>
    <submittedName>
        <fullName evidence="8">S8 family serine peptidase</fullName>
    </submittedName>
</protein>
<dbReference type="InterPro" id="IPR037045">
    <property type="entry name" value="S8pro/Inhibitor_I9_sf"/>
</dbReference>
<evidence type="ECO:0000313" key="9">
    <source>
        <dbReference type="Proteomes" id="UP000502756"/>
    </source>
</evidence>
<feature type="domain" description="Inhibitor I9" evidence="7">
    <location>
        <begin position="26"/>
        <end position="106"/>
    </location>
</feature>
<dbReference type="Pfam" id="PF05922">
    <property type="entry name" value="Inhibitor_I9"/>
    <property type="match status" value="1"/>
</dbReference>
<dbReference type="InterPro" id="IPR036852">
    <property type="entry name" value="Peptidase_S8/S53_dom_sf"/>
</dbReference>
<dbReference type="KEGG" id="stae:HNV11_20025"/>
<dbReference type="InterPro" id="IPR023827">
    <property type="entry name" value="Peptidase_S8_Asp-AS"/>
</dbReference>
<gene>
    <name evidence="8" type="ORF">HNV11_20025</name>
</gene>
<dbReference type="PANTHER" id="PTHR43806:SF11">
    <property type="entry name" value="CEREVISIN-RELATED"/>
    <property type="match status" value="1"/>
</dbReference>
<evidence type="ECO:0000259" key="7">
    <source>
        <dbReference type="Pfam" id="PF05922"/>
    </source>
</evidence>
<comment type="similarity">
    <text evidence="1 5">Belongs to the peptidase S8 family.</text>
</comment>
<dbReference type="RefSeq" id="WP_171741353.1">
    <property type="nucleotide sequence ID" value="NZ_CP053435.1"/>
</dbReference>
<dbReference type="Pfam" id="PF00082">
    <property type="entry name" value="Peptidase_S8"/>
    <property type="match status" value="1"/>
</dbReference>
<accession>A0A6M5YDY0</accession>
<keyword evidence="3" id="KW-0378">Hydrolase</keyword>
<dbReference type="InterPro" id="IPR000209">
    <property type="entry name" value="Peptidase_S8/S53_dom"/>
</dbReference>
<dbReference type="InterPro" id="IPR010259">
    <property type="entry name" value="S8pro/Inhibitor_I9"/>
</dbReference>
<evidence type="ECO:0000256" key="2">
    <source>
        <dbReference type="ARBA" id="ARBA00022670"/>
    </source>
</evidence>